<keyword evidence="4" id="KW-1185">Reference proteome</keyword>
<dbReference type="GO" id="GO:0005737">
    <property type="term" value="C:cytoplasm"/>
    <property type="evidence" value="ECO:0007669"/>
    <property type="project" value="TreeGrafter"/>
</dbReference>
<evidence type="ECO:0000313" key="4">
    <source>
        <dbReference type="Proteomes" id="UP000078224"/>
    </source>
</evidence>
<dbReference type="EC" id="1.-.-.-" evidence="3"/>
<dbReference type="PANTHER" id="PTHR13847">
    <property type="entry name" value="SARCOSINE DEHYDROGENASE-RELATED"/>
    <property type="match status" value="1"/>
</dbReference>
<gene>
    <name evidence="3" type="ORF">M998_0303</name>
</gene>
<dbReference type="Gene3D" id="3.30.9.10">
    <property type="entry name" value="D-Amino Acid Oxidase, subunit A, domain 2"/>
    <property type="match status" value="1"/>
</dbReference>
<proteinExistence type="predicted"/>
<dbReference type="PATRIC" id="fig|1354272.4.peg.315"/>
<dbReference type="PANTHER" id="PTHR13847:SF289">
    <property type="entry name" value="GLYCINE OXIDASE"/>
    <property type="match status" value="1"/>
</dbReference>
<dbReference type="AlphaFoldDB" id="A0A1B7K381"/>
<dbReference type="InterPro" id="IPR036188">
    <property type="entry name" value="FAD/NAD-bd_sf"/>
</dbReference>
<organism evidence="3 4">
    <name type="scientific">Providencia heimbachae ATCC 35613</name>
    <dbReference type="NCBI Taxonomy" id="1354272"/>
    <lineage>
        <taxon>Bacteria</taxon>
        <taxon>Pseudomonadati</taxon>
        <taxon>Pseudomonadota</taxon>
        <taxon>Gammaproteobacteria</taxon>
        <taxon>Enterobacterales</taxon>
        <taxon>Morganellaceae</taxon>
        <taxon>Providencia</taxon>
    </lineage>
</organism>
<dbReference type="EMBL" id="LXEW01000009">
    <property type="protein sequence ID" value="OAT54609.1"/>
    <property type="molecule type" value="Genomic_DNA"/>
</dbReference>
<evidence type="ECO:0000259" key="2">
    <source>
        <dbReference type="Pfam" id="PF01266"/>
    </source>
</evidence>
<evidence type="ECO:0000313" key="3">
    <source>
        <dbReference type="EMBL" id="OAT54609.1"/>
    </source>
</evidence>
<dbReference type="OrthoDB" id="8993739at2"/>
<sequence>MILEQNENIVIIGAGIVGTTLAWYLSRHYQGKITLVDKGRAAQGVTQHAFAWLNVSYGRPDNYSKLRQQALQEWRNLDKLTKGKLDIDWSGAISWHDSDEATQNFIQDHQETGFNIRALTKNELKQMEPNLQTLPSVAAFSIDEGSVDPVHVTETLLAGAIAQGVTYLPEHEVFNIQLKDNKIIGVTTNQGSLFAEKVIVTAGVGSIDLVESLSISLPLSASPSIIAHFNHPDAQPFIKHIISTPEMEFRPVSAGKILCAEDYIDDAPEHSAIHIAQNALSTIKNSFIGTETLNLEKAFIGMRPMPKDEMPIVGTVADFEGLYIICMHAAITLAPLMCQLAKEEIIHGTEQAALRPYRLTRFASGN</sequence>
<dbReference type="GO" id="GO:0016491">
    <property type="term" value="F:oxidoreductase activity"/>
    <property type="evidence" value="ECO:0007669"/>
    <property type="project" value="UniProtKB-KW"/>
</dbReference>
<dbReference type="InterPro" id="IPR006076">
    <property type="entry name" value="FAD-dep_OxRdtase"/>
</dbReference>
<dbReference type="Pfam" id="PF01266">
    <property type="entry name" value="DAO"/>
    <property type="match status" value="1"/>
</dbReference>
<feature type="domain" description="FAD dependent oxidoreductase" evidence="2">
    <location>
        <begin position="9"/>
        <end position="341"/>
    </location>
</feature>
<dbReference type="Gene3D" id="3.50.50.60">
    <property type="entry name" value="FAD/NAD(P)-binding domain"/>
    <property type="match status" value="1"/>
</dbReference>
<name>A0A1B7K381_9GAMM</name>
<dbReference type="Proteomes" id="UP000078224">
    <property type="component" value="Unassembled WGS sequence"/>
</dbReference>
<protein>
    <submittedName>
        <fullName evidence="3">FAD-dependent oxidoreductase</fullName>
        <ecNumber evidence="3">1.-.-.-</ecNumber>
    </submittedName>
</protein>
<evidence type="ECO:0000256" key="1">
    <source>
        <dbReference type="ARBA" id="ARBA00023002"/>
    </source>
</evidence>
<comment type="caution">
    <text evidence="3">The sequence shown here is derived from an EMBL/GenBank/DDBJ whole genome shotgun (WGS) entry which is preliminary data.</text>
</comment>
<accession>A0A1B7K381</accession>
<dbReference type="SUPFAM" id="SSF51905">
    <property type="entry name" value="FAD/NAD(P)-binding domain"/>
    <property type="match status" value="1"/>
</dbReference>
<dbReference type="RefSeq" id="WP_068907209.1">
    <property type="nucleotide sequence ID" value="NZ_LXEW01000009.1"/>
</dbReference>
<keyword evidence="1 3" id="KW-0560">Oxidoreductase</keyword>
<reference evidence="3 4" key="1">
    <citation type="submission" date="2016-04" db="EMBL/GenBank/DDBJ databases">
        <title>ATOL: Assembling a taxonomically balanced genome-scale reconstruction of the evolutionary history of the Enterobacteriaceae.</title>
        <authorList>
            <person name="Plunkett G.III."/>
            <person name="Neeno-Eckwall E.C."/>
            <person name="Glasner J.D."/>
            <person name="Perna N.T."/>
        </authorList>
    </citation>
    <scope>NUCLEOTIDE SEQUENCE [LARGE SCALE GENOMIC DNA]</scope>
    <source>
        <strain evidence="3 4">ATCC 35613</strain>
    </source>
</reference>